<comment type="caution">
    <text evidence="9">The sequence shown here is derived from an EMBL/GenBank/DDBJ whole genome shotgun (WGS) entry which is preliminary data.</text>
</comment>
<dbReference type="EMBL" id="JAUEDM010000001">
    <property type="protein sequence ID" value="KAK3330654.1"/>
    <property type="molecule type" value="Genomic_DNA"/>
</dbReference>
<feature type="transmembrane region" description="Helical" evidence="8">
    <location>
        <begin position="18"/>
        <end position="37"/>
    </location>
</feature>
<reference evidence="9" key="2">
    <citation type="submission" date="2023-06" db="EMBL/GenBank/DDBJ databases">
        <authorList>
            <consortium name="Lawrence Berkeley National Laboratory"/>
            <person name="Haridas S."/>
            <person name="Hensen N."/>
            <person name="Bonometti L."/>
            <person name="Westerberg I."/>
            <person name="Brannstrom I.O."/>
            <person name="Guillou S."/>
            <person name="Cros-Aarteil S."/>
            <person name="Calhoun S."/>
            <person name="Kuo A."/>
            <person name="Mondo S."/>
            <person name="Pangilinan J."/>
            <person name="Riley R."/>
            <person name="Labutti K."/>
            <person name="Andreopoulos B."/>
            <person name="Lipzen A."/>
            <person name="Chen C."/>
            <person name="Yanf M."/>
            <person name="Daum C."/>
            <person name="Ng V."/>
            <person name="Clum A."/>
            <person name="Steindorff A."/>
            <person name="Ohm R."/>
            <person name="Martin F."/>
            <person name="Silar P."/>
            <person name="Natvig D."/>
            <person name="Lalanne C."/>
            <person name="Gautier V."/>
            <person name="Ament-Velasquez S.L."/>
            <person name="Kruys A."/>
            <person name="Hutchinson M.I."/>
            <person name="Powell A.J."/>
            <person name="Barry K."/>
            <person name="Miller A.N."/>
            <person name="Grigoriev I.V."/>
            <person name="Debuchy R."/>
            <person name="Gladieux P."/>
            <person name="Thoren M.H."/>
            <person name="Johannesson H."/>
        </authorList>
    </citation>
    <scope>NUCLEOTIDE SEQUENCE</scope>
    <source>
        <strain evidence="9">CBS 118394</strain>
    </source>
</reference>
<evidence type="ECO:0000313" key="9">
    <source>
        <dbReference type="EMBL" id="KAK3330654.1"/>
    </source>
</evidence>
<dbReference type="PROSITE" id="PS00086">
    <property type="entry name" value="CYTOCHROME_P450"/>
    <property type="match status" value="1"/>
</dbReference>
<gene>
    <name evidence="9" type="ORF">B0H66DRAFT_467460</name>
</gene>
<keyword evidence="5 7" id="KW-0408">Iron</keyword>
<evidence type="ECO:0000256" key="3">
    <source>
        <dbReference type="ARBA" id="ARBA00022723"/>
    </source>
</evidence>
<keyword evidence="7" id="KW-0349">Heme</keyword>
<dbReference type="AlphaFoldDB" id="A0AAE0ISW6"/>
<dbReference type="InterPro" id="IPR001128">
    <property type="entry name" value="Cyt_P450"/>
</dbReference>
<dbReference type="PRINTS" id="PR00385">
    <property type="entry name" value="P450"/>
</dbReference>
<reference evidence="9" key="1">
    <citation type="journal article" date="2023" name="Mol. Phylogenet. Evol.">
        <title>Genome-scale phylogeny and comparative genomics of the fungal order Sordariales.</title>
        <authorList>
            <person name="Hensen N."/>
            <person name="Bonometti L."/>
            <person name="Westerberg I."/>
            <person name="Brannstrom I.O."/>
            <person name="Guillou S."/>
            <person name="Cros-Aarteil S."/>
            <person name="Calhoun S."/>
            <person name="Haridas S."/>
            <person name="Kuo A."/>
            <person name="Mondo S."/>
            <person name="Pangilinan J."/>
            <person name="Riley R."/>
            <person name="LaButti K."/>
            <person name="Andreopoulos B."/>
            <person name="Lipzen A."/>
            <person name="Chen C."/>
            <person name="Yan M."/>
            <person name="Daum C."/>
            <person name="Ng V."/>
            <person name="Clum A."/>
            <person name="Steindorff A."/>
            <person name="Ohm R.A."/>
            <person name="Martin F."/>
            <person name="Silar P."/>
            <person name="Natvig D.O."/>
            <person name="Lalanne C."/>
            <person name="Gautier V."/>
            <person name="Ament-Velasquez S.L."/>
            <person name="Kruys A."/>
            <person name="Hutchinson M.I."/>
            <person name="Powell A.J."/>
            <person name="Barry K."/>
            <person name="Miller A.N."/>
            <person name="Grigoriev I.V."/>
            <person name="Debuchy R."/>
            <person name="Gladieux P."/>
            <person name="Hiltunen Thoren M."/>
            <person name="Johannesson H."/>
        </authorList>
    </citation>
    <scope>NUCLEOTIDE SEQUENCE</scope>
    <source>
        <strain evidence="9">CBS 118394</strain>
    </source>
</reference>
<evidence type="ECO:0000256" key="1">
    <source>
        <dbReference type="ARBA" id="ARBA00001971"/>
    </source>
</evidence>
<evidence type="ECO:0000256" key="8">
    <source>
        <dbReference type="SAM" id="Phobius"/>
    </source>
</evidence>
<protein>
    <submittedName>
        <fullName evidence="9">Cytochrome P450</fullName>
    </submittedName>
</protein>
<dbReference type="PRINTS" id="PR01239">
    <property type="entry name" value="EP450IICYP52"/>
</dbReference>
<keyword evidence="6 7" id="KW-0503">Monooxygenase</keyword>
<name>A0AAE0ISW6_9PEZI</name>
<dbReference type="Gene3D" id="1.10.630.10">
    <property type="entry name" value="Cytochrome P450"/>
    <property type="match status" value="1"/>
</dbReference>
<keyword evidence="3 7" id="KW-0479">Metal-binding</keyword>
<evidence type="ECO:0000256" key="4">
    <source>
        <dbReference type="ARBA" id="ARBA00023002"/>
    </source>
</evidence>
<dbReference type="InterPro" id="IPR002974">
    <property type="entry name" value="Cyt_P450_E_CYP52_ascomycetes"/>
</dbReference>
<evidence type="ECO:0000313" key="10">
    <source>
        <dbReference type="Proteomes" id="UP001283341"/>
    </source>
</evidence>
<dbReference type="PANTHER" id="PTHR24287:SF17">
    <property type="entry name" value="P450, PUTATIVE (EUROFUNG)-RELATED"/>
    <property type="match status" value="1"/>
</dbReference>
<evidence type="ECO:0000256" key="6">
    <source>
        <dbReference type="ARBA" id="ARBA00023033"/>
    </source>
</evidence>
<dbReference type="InterPro" id="IPR017972">
    <property type="entry name" value="Cyt_P450_CS"/>
</dbReference>
<evidence type="ECO:0000256" key="7">
    <source>
        <dbReference type="RuleBase" id="RU000461"/>
    </source>
</evidence>
<keyword evidence="8" id="KW-0472">Membrane</keyword>
<comment type="similarity">
    <text evidence="2 7">Belongs to the cytochrome P450 family.</text>
</comment>
<organism evidence="9 10">
    <name type="scientific">Apodospora peruviana</name>
    <dbReference type="NCBI Taxonomy" id="516989"/>
    <lineage>
        <taxon>Eukaryota</taxon>
        <taxon>Fungi</taxon>
        <taxon>Dikarya</taxon>
        <taxon>Ascomycota</taxon>
        <taxon>Pezizomycotina</taxon>
        <taxon>Sordariomycetes</taxon>
        <taxon>Sordariomycetidae</taxon>
        <taxon>Sordariales</taxon>
        <taxon>Lasiosphaeriaceae</taxon>
        <taxon>Apodospora</taxon>
    </lineage>
</organism>
<dbReference type="GO" id="GO:0016712">
    <property type="term" value="F:oxidoreductase activity, acting on paired donors, with incorporation or reduction of molecular oxygen, reduced flavin or flavoprotein as one donor, and incorporation of one atom of oxygen"/>
    <property type="evidence" value="ECO:0007669"/>
    <property type="project" value="InterPro"/>
</dbReference>
<evidence type="ECO:0000256" key="5">
    <source>
        <dbReference type="ARBA" id="ARBA00023004"/>
    </source>
</evidence>
<evidence type="ECO:0000256" key="2">
    <source>
        <dbReference type="ARBA" id="ARBA00010617"/>
    </source>
</evidence>
<keyword evidence="10" id="KW-1185">Reference proteome</keyword>
<dbReference type="GO" id="GO:0005506">
    <property type="term" value="F:iron ion binding"/>
    <property type="evidence" value="ECO:0007669"/>
    <property type="project" value="InterPro"/>
</dbReference>
<dbReference type="Proteomes" id="UP001283341">
    <property type="component" value="Unassembled WGS sequence"/>
</dbReference>
<dbReference type="InterPro" id="IPR036396">
    <property type="entry name" value="Cyt_P450_sf"/>
</dbReference>
<dbReference type="CDD" id="cd11063">
    <property type="entry name" value="CYP52"/>
    <property type="match status" value="1"/>
</dbReference>
<keyword evidence="8" id="KW-0812">Transmembrane</keyword>
<proteinExistence type="inferred from homology"/>
<dbReference type="SUPFAM" id="SSF48264">
    <property type="entry name" value="Cytochrome P450"/>
    <property type="match status" value="1"/>
</dbReference>
<keyword evidence="4 7" id="KW-0560">Oxidoreductase</keyword>
<dbReference type="GO" id="GO:0020037">
    <property type="term" value="F:heme binding"/>
    <property type="evidence" value="ECO:0007669"/>
    <property type="project" value="InterPro"/>
</dbReference>
<dbReference type="Pfam" id="PF00067">
    <property type="entry name" value="p450"/>
    <property type="match status" value="1"/>
</dbReference>
<sequence length="519" mass="58477">MWENGPDLAAYTALGHRIVLGSIAIFAVLSFVLRYPYNRWRNATINRRHNCLPPPRLKSADKLLGLDTVSRLRRAVAERRFLPLLLDLFQETGAWTVEVNLAGNANIWTAEPDVIKTILATKSKDWHVGTSRKEAMQPIVGQNIVITEGKDWHNTRAAMRPAFGKRQFGDLSELEGHVDRLMEHLPTDGRTVVDLKPLFYMLSMDVSTEFLFGVSTNNLSAAYDAEGAAFADALDLIQSSMVKGQWLGKLGALLFPNKKLRDAVALMNRRFDKFIDMAAKFDSQESKGSSDEESEQSYNILHELTRTWSGNPNRIRSEALILLIGGRDTTASALSNMFYYLARDPEVWQKIRQECLAVAAERPTFDELRGLKYLHNCVRESLRLVNPTLDVSRTAAVDTILPRGGGADGQSPMFVRKGTNFNLWIYGMQHRKDLWGPDADEFCPKRWDDYKISSWAYSPFGGGARLCIGQQLALTETMYATFRLARKFSSIQSTDSRPWTENLSIATTSVYGNLVRLIP</sequence>
<dbReference type="PANTHER" id="PTHR24287">
    <property type="entry name" value="P450, PUTATIVE (EUROFUNG)-RELATED"/>
    <property type="match status" value="1"/>
</dbReference>
<accession>A0AAE0ISW6</accession>
<keyword evidence="8" id="KW-1133">Transmembrane helix</keyword>
<comment type="cofactor">
    <cofactor evidence="1">
        <name>heme</name>
        <dbReference type="ChEBI" id="CHEBI:30413"/>
    </cofactor>
</comment>
<dbReference type="InterPro" id="IPR047146">
    <property type="entry name" value="Cyt_P450_E_CYP52_fungi"/>
</dbReference>